<gene>
    <name evidence="1" type="ORF">K3G42_013020</name>
</gene>
<keyword evidence="2" id="KW-1185">Reference proteome</keyword>
<sequence>MCMAAEAFLELFHTCELWFTLVAWLVQANLPLRHDKQECIFLFRRGGTDKLVKASGVVRQVKPIVGPFYATLKLEMNYVVGGVVSHRNIVNVHIFVSEYWF</sequence>
<dbReference type="EMBL" id="CM037627">
    <property type="protein sequence ID" value="KAH7989684.1"/>
    <property type="molecule type" value="Genomic_DNA"/>
</dbReference>
<evidence type="ECO:0000313" key="2">
    <source>
        <dbReference type="Proteomes" id="UP000827872"/>
    </source>
</evidence>
<reference evidence="1" key="1">
    <citation type="submission" date="2021-08" db="EMBL/GenBank/DDBJ databases">
        <title>The first chromosome-level gecko genome reveals the dynamic sex chromosomes of Neotropical dwarf geckos (Sphaerodactylidae: Sphaerodactylus).</title>
        <authorList>
            <person name="Pinto B.J."/>
            <person name="Keating S.E."/>
            <person name="Gamble T."/>
        </authorList>
    </citation>
    <scope>NUCLEOTIDE SEQUENCE</scope>
    <source>
        <strain evidence="1">TG3544</strain>
    </source>
</reference>
<evidence type="ECO:0000313" key="1">
    <source>
        <dbReference type="EMBL" id="KAH7989684.1"/>
    </source>
</evidence>
<dbReference type="Proteomes" id="UP000827872">
    <property type="component" value="Linkage Group LG14"/>
</dbReference>
<protein>
    <submittedName>
        <fullName evidence="1">Uncharacterized protein</fullName>
    </submittedName>
</protein>
<proteinExistence type="predicted"/>
<name>A0ACB8EBE6_9SAUR</name>
<comment type="caution">
    <text evidence="1">The sequence shown here is derived from an EMBL/GenBank/DDBJ whole genome shotgun (WGS) entry which is preliminary data.</text>
</comment>
<accession>A0ACB8EBE6</accession>
<organism evidence="1 2">
    <name type="scientific">Sphaerodactylus townsendi</name>
    <dbReference type="NCBI Taxonomy" id="933632"/>
    <lineage>
        <taxon>Eukaryota</taxon>
        <taxon>Metazoa</taxon>
        <taxon>Chordata</taxon>
        <taxon>Craniata</taxon>
        <taxon>Vertebrata</taxon>
        <taxon>Euteleostomi</taxon>
        <taxon>Lepidosauria</taxon>
        <taxon>Squamata</taxon>
        <taxon>Bifurcata</taxon>
        <taxon>Gekkota</taxon>
        <taxon>Sphaerodactylidae</taxon>
        <taxon>Sphaerodactylus</taxon>
    </lineage>
</organism>